<dbReference type="InterPro" id="IPR023296">
    <property type="entry name" value="Glyco_hydro_beta-prop_sf"/>
</dbReference>
<dbReference type="AlphaFoldDB" id="A0A921IST9"/>
<evidence type="ECO:0000313" key="9">
    <source>
        <dbReference type="Proteomes" id="UP000746751"/>
    </source>
</evidence>
<dbReference type="GO" id="GO:0004564">
    <property type="term" value="F:beta-fructofuranosidase activity"/>
    <property type="evidence" value="ECO:0007669"/>
    <property type="project" value="UniProtKB-EC"/>
</dbReference>
<dbReference type="InterPro" id="IPR013320">
    <property type="entry name" value="ConA-like_dom_sf"/>
</dbReference>
<dbReference type="InterPro" id="IPR051214">
    <property type="entry name" value="GH32_Enzymes"/>
</dbReference>
<dbReference type="SUPFAM" id="SSF49899">
    <property type="entry name" value="Concanavalin A-like lectins/glucanases"/>
    <property type="match status" value="1"/>
</dbReference>
<feature type="domain" description="Glycosyl hydrolase family 32 N-terminal" evidence="6">
    <location>
        <begin position="11"/>
        <end position="330"/>
    </location>
</feature>
<proteinExistence type="inferred from homology"/>
<dbReference type="SUPFAM" id="SSF75005">
    <property type="entry name" value="Arabinanase/levansucrase/invertase"/>
    <property type="match status" value="1"/>
</dbReference>
<dbReference type="InterPro" id="IPR001362">
    <property type="entry name" value="Glyco_hydro_32"/>
</dbReference>
<dbReference type="Proteomes" id="UP000746751">
    <property type="component" value="Unassembled WGS sequence"/>
</dbReference>
<dbReference type="Pfam" id="PF08244">
    <property type="entry name" value="Glyco_hydro_32C"/>
    <property type="match status" value="1"/>
</dbReference>
<dbReference type="Gene3D" id="2.60.120.560">
    <property type="entry name" value="Exo-inulinase, domain 1"/>
    <property type="match status" value="1"/>
</dbReference>
<dbReference type="InterPro" id="IPR013189">
    <property type="entry name" value="Glyco_hydro_32_C"/>
</dbReference>
<dbReference type="Pfam" id="PF00251">
    <property type="entry name" value="Glyco_hydro_32N"/>
    <property type="match status" value="1"/>
</dbReference>
<dbReference type="InterPro" id="IPR013148">
    <property type="entry name" value="Glyco_hydro_32_N"/>
</dbReference>
<dbReference type="PANTHER" id="PTHR43101:SF1">
    <property type="entry name" value="BETA-FRUCTOSIDASE"/>
    <property type="match status" value="1"/>
</dbReference>
<dbReference type="SMART" id="SM00640">
    <property type="entry name" value="Glyco_32"/>
    <property type="match status" value="1"/>
</dbReference>
<dbReference type="GO" id="GO:0005975">
    <property type="term" value="P:carbohydrate metabolic process"/>
    <property type="evidence" value="ECO:0007669"/>
    <property type="project" value="InterPro"/>
</dbReference>
<evidence type="ECO:0000256" key="4">
    <source>
        <dbReference type="ARBA" id="ARBA00023295"/>
    </source>
</evidence>
<accession>A0A921IST9</accession>
<organism evidence="8 9">
    <name type="scientific">Collinsella ihumii</name>
    <dbReference type="NCBI Taxonomy" id="1720204"/>
    <lineage>
        <taxon>Bacteria</taxon>
        <taxon>Bacillati</taxon>
        <taxon>Actinomycetota</taxon>
        <taxon>Coriobacteriia</taxon>
        <taxon>Coriobacteriales</taxon>
        <taxon>Coriobacteriaceae</taxon>
        <taxon>Collinsella</taxon>
    </lineage>
</organism>
<reference evidence="8" key="1">
    <citation type="journal article" date="2021" name="PeerJ">
        <title>Extensive microbial diversity within the chicken gut microbiome revealed by metagenomics and culture.</title>
        <authorList>
            <person name="Gilroy R."/>
            <person name="Ravi A."/>
            <person name="Getino M."/>
            <person name="Pursley I."/>
            <person name="Horton D.L."/>
            <person name="Alikhan N.F."/>
            <person name="Baker D."/>
            <person name="Gharbi K."/>
            <person name="Hall N."/>
            <person name="Watson M."/>
            <person name="Adriaenssens E.M."/>
            <person name="Foster-Nyarko E."/>
            <person name="Jarju S."/>
            <person name="Secka A."/>
            <person name="Antonio M."/>
            <person name="Oren A."/>
            <person name="Chaudhuri R.R."/>
            <person name="La Ragione R."/>
            <person name="Hildebrand F."/>
            <person name="Pallen M.J."/>
        </authorList>
    </citation>
    <scope>NUCLEOTIDE SEQUENCE</scope>
    <source>
        <strain evidence="8">ChiGjej2B2-7701</strain>
    </source>
</reference>
<evidence type="ECO:0000256" key="2">
    <source>
        <dbReference type="ARBA" id="ARBA00012758"/>
    </source>
</evidence>
<evidence type="ECO:0000256" key="3">
    <source>
        <dbReference type="ARBA" id="ARBA00022801"/>
    </source>
</evidence>
<feature type="domain" description="Glycosyl hydrolase family 32 C-terminal" evidence="7">
    <location>
        <begin position="414"/>
        <end position="448"/>
    </location>
</feature>
<evidence type="ECO:0000259" key="6">
    <source>
        <dbReference type="Pfam" id="PF00251"/>
    </source>
</evidence>
<dbReference type="CDD" id="cd18623">
    <property type="entry name" value="GH32_ScrB-like"/>
    <property type="match status" value="1"/>
</dbReference>
<sequence length="472" mass="52079">MARTRWRMGFHLMPPVGWLNDPNGLCQFRGTYHVFHQYSPDWPAPNAPRGWGHFTSEDLVHWRHHGMVIAPDTPEEATGSYSGCAVVMPGAASDGGDRLRLYYTGNVKEPGDFDYIRTGRRATQILIESDDAMSLGSKRIILRNEDYPSDCTCHVRDPKVWRGEGRWWMILGTRDTSDRGIILLMSSEDGVTWTVADELRSSEPFGYMWECPDRIVLDGRTYLSFCPQGMEGLPWANGVRDQSGYVSLPEGSDLNAPGVSIDTGAFRRWDAGFDFYAPQTFVDESGRTLLIGWMGMPEAPFESAPDGLPWCHCLTVPRVLTRLGDGTIAQMPVPELERLREAEELLIAPGTMVFSGQRADIELTGIESPLRLTLDGGLEIAFDGHELSCTFTEGADALGAGRTRRALPLDRMGDLRVLVDGSAVEIFAEGGRAVMSTRWFPVADALSVTIEGTCASARAWRMGDGMTGSVDA</sequence>
<keyword evidence="4 5" id="KW-0326">Glycosidase</keyword>
<reference evidence="8" key="2">
    <citation type="submission" date="2021-09" db="EMBL/GenBank/DDBJ databases">
        <authorList>
            <person name="Gilroy R."/>
        </authorList>
    </citation>
    <scope>NUCLEOTIDE SEQUENCE</scope>
    <source>
        <strain evidence="8">ChiGjej2B2-7701</strain>
    </source>
</reference>
<evidence type="ECO:0000256" key="1">
    <source>
        <dbReference type="ARBA" id="ARBA00009902"/>
    </source>
</evidence>
<name>A0A921IST9_9ACTN</name>
<dbReference type="EC" id="3.2.1.26" evidence="2"/>
<dbReference type="PROSITE" id="PS00609">
    <property type="entry name" value="GLYCOSYL_HYDROL_F32"/>
    <property type="match status" value="1"/>
</dbReference>
<comment type="similarity">
    <text evidence="1 5">Belongs to the glycosyl hydrolase 32 family.</text>
</comment>
<dbReference type="InterPro" id="IPR018053">
    <property type="entry name" value="Glyco_hydro_32_AS"/>
</dbReference>
<dbReference type="PANTHER" id="PTHR43101">
    <property type="entry name" value="BETA-FRUCTOSIDASE"/>
    <property type="match status" value="1"/>
</dbReference>
<evidence type="ECO:0000313" key="8">
    <source>
        <dbReference type="EMBL" id="HJG32043.1"/>
    </source>
</evidence>
<evidence type="ECO:0000259" key="7">
    <source>
        <dbReference type="Pfam" id="PF08244"/>
    </source>
</evidence>
<evidence type="ECO:0000256" key="5">
    <source>
        <dbReference type="RuleBase" id="RU362110"/>
    </source>
</evidence>
<keyword evidence="3 5" id="KW-0378">Hydrolase</keyword>
<gene>
    <name evidence="8" type="ORF">K8U80_11730</name>
</gene>
<dbReference type="EMBL" id="DYVF01000072">
    <property type="protein sequence ID" value="HJG32043.1"/>
    <property type="molecule type" value="Genomic_DNA"/>
</dbReference>
<protein>
    <recommendedName>
        <fullName evidence="2">beta-fructofuranosidase</fullName>
        <ecNumber evidence="2">3.2.1.26</ecNumber>
    </recommendedName>
</protein>
<comment type="caution">
    <text evidence="8">The sequence shown here is derived from an EMBL/GenBank/DDBJ whole genome shotgun (WGS) entry which is preliminary data.</text>
</comment>
<dbReference type="Gene3D" id="2.115.10.20">
    <property type="entry name" value="Glycosyl hydrolase domain, family 43"/>
    <property type="match status" value="1"/>
</dbReference>